<dbReference type="Pfam" id="PF13439">
    <property type="entry name" value="Glyco_transf_4"/>
    <property type="match status" value="1"/>
</dbReference>
<gene>
    <name evidence="4" type="ORF">LCGC14_0018460</name>
</gene>
<dbReference type="GO" id="GO:0016757">
    <property type="term" value="F:glycosyltransferase activity"/>
    <property type="evidence" value="ECO:0007669"/>
    <property type="project" value="InterPro"/>
</dbReference>
<dbReference type="InterPro" id="IPR028098">
    <property type="entry name" value="Glyco_trans_4-like_N"/>
</dbReference>
<dbReference type="SUPFAM" id="SSF53756">
    <property type="entry name" value="UDP-Glycosyltransferase/glycogen phosphorylase"/>
    <property type="match status" value="1"/>
</dbReference>
<keyword evidence="1" id="KW-0808">Transferase</keyword>
<protein>
    <recommendedName>
        <fullName evidence="5">Glycosyltransferase subfamily 4-like N-terminal domain-containing protein</fullName>
    </recommendedName>
</protein>
<evidence type="ECO:0000313" key="4">
    <source>
        <dbReference type="EMBL" id="KKO11365.1"/>
    </source>
</evidence>
<dbReference type="GO" id="GO:0009103">
    <property type="term" value="P:lipopolysaccharide biosynthetic process"/>
    <property type="evidence" value="ECO:0007669"/>
    <property type="project" value="TreeGrafter"/>
</dbReference>
<dbReference type="AlphaFoldDB" id="A0A0F9W4W4"/>
<evidence type="ECO:0000259" key="2">
    <source>
        <dbReference type="Pfam" id="PF00534"/>
    </source>
</evidence>
<dbReference type="PANTHER" id="PTHR46401">
    <property type="entry name" value="GLYCOSYLTRANSFERASE WBBK-RELATED"/>
    <property type="match status" value="1"/>
</dbReference>
<dbReference type="CDD" id="cd03809">
    <property type="entry name" value="GT4_MtfB-like"/>
    <property type="match status" value="1"/>
</dbReference>
<evidence type="ECO:0000259" key="3">
    <source>
        <dbReference type="Pfam" id="PF13439"/>
    </source>
</evidence>
<sequence>MVVVNTRTLAARPTGVQRYTLALLQQFGLRVRRLGPAKPRQGAMGHLWEQLVLPAKVGGELLWSPGMTGPLRVRKQVVTIHDLAPLDHPEWVKRRFGAWYRWLVPKLIHKVRHVIAVSEFTKERILAATGVGPEKITVVPNGVDESFAPQGDEEIQHVRRSLGIPSGRYILSLGTLAPRKNLPRLLQAWNAVQATLDKDIWLVVAGGMGERIIFPDMPLGSLPPRVHLTGYVNDDDLPSLYSGAIALVYPSLYEGFGLPVLEAMACGTPVITSNQSALPEVAGQACVLVDPYDGDAIADAIGRMVTDPVLHRDLAQAGPPQAQPFTWQRAAEMTWQVLQDSDDHS</sequence>
<dbReference type="FunFam" id="3.40.50.2000:FF:000119">
    <property type="entry name" value="Glycosyl transferase group 1"/>
    <property type="match status" value="1"/>
</dbReference>
<comment type="caution">
    <text evidence="4">The sequence shown here is derived from an EMBL/GenBank/DDBJ whole genome shotgun (WGS) entry which is preliminary data.</text>
</comment>
<feature type="domain" description="Glycosyltransferase subfamily 4-like N-terminal" evidence="3">
    <location>
        <begin position="72"/>
        <end position="146"/>
    </location>
</feature>
<dbReference type="Gene3D" id="3.40.50.2000">
    <property type="entry name" value="Glycogen Phosphorylase B"/>
    <property type="match status" value="2"/>
</dbReference>
<evidence type="ECO:0000256" key="1">
    <source>
        <dbReference type="ARBA" id="ARBA00022679"/>
    </source>
</evidence>
<dbReference type="PANTHER" id="PTHR46401:SF2">
    <property type="entry name" value="GLYCOSYLTRANSFERASE WBBK-RELATED"/>
    <property type="match status" value="1"/>
</dbReference>
<evidence type="ECO:0008006" key="5">
    <source>
        <dbReference type="Google" id="ProtNLM"/>
    </source>
</evidence>
<dbReference type="Pfam" id="PF00534">
    <property type="entry name" value="Glycos_transf_1"/>
    <property type="match status" value="1"/>
</dbReference>
<reference evidence="4" key="1">
    <citation type="journal article" date="2015" name="Nature">
        <title>Complex archaea that bridge the gap between prokaryotes and eukaryotes.</title>
        <authorList>
            <person name="Spang A."/>
            <person name="Saw J.H."/>
            <person name="Jorgensen S.L."/>
            <person name="Zaremba-Niedzwiedzka K."/>
            <person name="Martijn J."/>
            <person name="Lind A.E."/>
            <person name="van Eijk R."/>
            <person name="Schleper C."/>
            <person name="Guy L."/>
            <person name="Ettema T.J."/>
        </authorList>
    </citation>
    <scope>NUCLEOTIDE SEQUENCE</scope>
</reference>
<accession>A0A0F9W4W4</accession>
<dbReference type="InterPro" id="IPR001296">
    <property type="entry name" value="Glyco_trans_1"/>
</dbReference>
<dbReference type="EMBL" id="LAZR01000003">
    <property type="protein sequence ID" value="KKO11365.1"/>
    <property type="molecule type" value="Genomic_DNA"/>
</dbReference>
<organism evidence="4">
    <name type="scientific">marine sediment metagenome</name>
    <dbReference type="NCBI Taxonomy" id="412755"/>
    <lineage>
        <taxon>unclassified sequences</taxon>
        <taxon>metagenomes</taxon>
        <taxon>ecological metagenomes</taxon>
    </lineage>
</organism>
<name>A0A0F9W4W4_9ZZZZ</name>
<feature type="domain" description="Glycosyl transferase family 1" evidence="2">
    <location>
        <begin position="159"/>
        <end position="318"/>
    </location>
</feature>
<proteinExistence type="predicted"/>